<gene>
    <name evidence="1" type="ORF">CR513_15225</name>
</gene>
<evidence type="ECO:0008006" key="3">
    <source>
        <dbReference type="Google" id="ProtNLM"/>
    </source>
</evidence>
<dbReference type="Proteomes" id="UP000257109">
    <property type="component" value="Unassembled WGS sequence"/>
</dbReference>
<keyword evidence="2" id="KW-1185">Reference proteome</keyword>
<protein>
    <recommendedName>
        <fullName evidence="3">Retrotransposon gag domain-containing protein</fullName>
    </recommendedName>
</protein>
<sequence>MESSSFNLEDPSPKSRLIMDYMKKLDHGVKSKKKKKKRSKKMLLNPWDLIKDKIPPFTGKGSVDDYYDWELKVTQNLDYINCEDLTKVKLITLSFEGYALVWWNEIALQIRGMMRASIKS</sequence>
<dbReference type="OrthoDB" id="1731207at2759"/>
<feature type="non-terminal residue" evidence="1">
    <location>
        <position position="1"/>
    </location>
</feature>
<dbReference type="EMBL" id="QJKJ01002765">
    <property type="protein sequence ID" value="RDY01452.1"/>
    <property type="molecule type" value="Genomic_DNA"/>
</dbReference>
<comment type="caution">
    <text evidence="1">The sequence shown here is derived from an EMBL/GenBank/DDBJ whole genome shotgun (WGS) entry which is preliminary data.</text>
</comment>
<organism evidence="1 2">
    <name type="scientific">Mucuna pruriens</name>
    <name type="common">Velvet bean</name>
    <name type="synonym">Dolichos pruriens</name>
    <dbReference type="NCBI Taxonomy" id="157652"/>
    <lineage>
        <taxon>Eukaryota</taxon>
        <taxon>Viridiplantae</taxon>
        <taxon>Streptophyta</taxon>
        <taxon>Embryophyta</taxon>
        <taxon>Tracheophyta</taxon>
        <taxon>Spermatophyta</taxon>
        <taxon>Magnoliopsida</taxon>
        <taxon>eudicotyledons</taxon>
        <taxon>Gunneridae</taxon>
        <taxon>Pentapetalae</taxon>
        <taxon>rosids</taxon>
        <taxon>fabids</taxon>
        <taxon>Fabales</taxon>
        <taxon>Fabaceae</taxon>
        <taxon>Papilionoideae</taxon>
        <taxon>50 kb inversion clade</taxon>
        <taxon>NPAAA clade</taxon>
        <taxon>indigoferoid/millettioid clade</taxon>
        <taxon>Phaseoleae</taxon>
        <taxon>Mucuna</taxon>
    </lineage>
</organism>
<evidence type="ECO:0000313" key="1">
    <source>
        <dbReference type="EMBL" id="RDY01452.1"/>
    </source>
</evidence>
<accession>A0A371HFB0</accession>
<proteinExistence type="predicted"/>
<dbReference type="AlphaFoldDB" id="A0A371HFB0"/>
<reference evidence="1" key="1">
    <citation type="submission" date="2018-05" db="EMBL/GenBank/DDBJ databases">
        <title>Draft genome of Mucuna pruriens seed.</title>
        <authorList>
            <person name="Nnadi N.E."/>
            <person name="Vos R."/>
            <person name="Hasami M.H."/>
            <person name="Devisetty U.K."/>
            <person name="Aguiy J.C."/>
        </authorList>
    </citation>
    <scope>NUCLEOTIDE SEQUENCE [LARGE SCALE GENOMIC DNA]</scope>
    <source>
        <strain evidence="1">JCA_2017</strain>
    </source>
</reference>
<name>A0A371HFB0_MUCPR</name>
<evidence type="ECO:0000313" key="2">
    <source>
        <dbReference type="Proteomes" id="UP000257109"/>
    </source>
</evidence>